<feature type="region of interest" description="Disordered" evidence="1">
    <location>
        <begin position="34"/>
        <end position="55"/>
    </location>
</feature>
<feature type="region of interest" description="Disordered" evidence="1">
    <location>
        <begin position="93"/>
        <end position="116"/>
    </location>
</feature>
<gene>
    <name evidence="2" type="ORF">LR48_Vigan161s000500</name>
</gene>
<protein>
    <submittedName>
        <fullName evidence="2">Uncharacterized protein</fullName>
    </submittedName>
</protein>
<dbReference type="EMBL" id="KQ258282">
    <property type="protein sequence ID" value="KOM25696.1"/>
    <property type="molecule type" value="Genomic_DNA"/>
</dbReference>
<dbReference type="AlphaFoldDB" id="A0A0L9T5R9"/>
<sequence>MSLYFIFLFGLGEHHGPWQQVTYILVCMERKDATSSTPRSKRSSSSVESQARAAGTQHIFTREWEAEGVCPASNPAEEIIEYLEKELHTEIWTSSRVKPRPTQGSGPAHSSMAHEELESLAKQHVEERREAVQQGVTNSKASPAASKIHVSRSPRPEGARVLLAEAKHEKVPAAQAGLDLIHIQPSRGHTAISK</sequence>
<dbReference type="Gramene" id="KOM25696">
    <property type="protein sequence ID" value="KOM25696"/>
    <property type="gene ID" value="LR48_Vigan161s000500"/>
</dbReference>
<evidence type="ECO:0000313" key="2">
    <source>
        <dbReference type="EMBL" id="KOM25696.1"/>
    </source>
</evidence>
<proteinExistence type="predicted"/>
<feature type="region of interest" description="Disordered" evidence="1">
    <location>
        <begin position="134"/>
        <end position="161"/>
    </location>
</feature>
<reference evidence="3" key="1">
    <citation type="journal article" date="2015" name="Proc. Natl. Acad. Sci. U.S.A.">
        <title>Genome sequencing of adzuki bean (Vigna angularis) provides insight into high starch and low fat accumulation and domestication.</title>
        <authorList>
            <person name="Yang K."/>
            <person name="Tian Z."/>
            <person name="Chen C."/>
            <person name="Luo L."/>
            <person name="Zhao B."/>
            <person name="Wang Z."/>
            <person name="Yu L."/>
            <person name="Li Y."/>
            <person name="Sun Y."/>
            <person name="Li W."/>
            <person name="Chen Y."/>
            <person name="Li Y."/>
            <person name="Zhang Y."/>
            <person name="Ai D."/>
            <person name="Zhao J."/>
            <person name="Shang C."/>
            <person name="Ma Y."/>
            <person name="Wu B."/>
            <person name="Wang M."/>
            <person name="Gao L."/>
            <person name="Sun D."/>
            <person name="Zhang P."/>
            <person name="Guo F."/>
            <person name="Wang W."/>
            <person name="Li Y."/>
            <person name="Wang J."/>
            <person name="Varshney R.K."/>
            <person name="Wang J."/>
            <person name="Ling H.Q."/>
            <person name="Wan P."/>
        </authorList>
    </citation>
    <scope>NUCLEOTIDE SEQUENCE</scope>
    <source>
        <strain evidence="3">cv. Jingnong 6</strain>
    </source>
</reference>
<accession>A0A0L9T5R9</accession>
<name>A0A0L9T5R9_PHAAN</name>
<dbReference type="Proteomes" id="UP000053144">
    <property type="component" value="Unassembled WGS sequence"/>
</dbReference>
<evidence type="ECO:0000313" key="3">
    <source>
        <dbReference type="Proteomes" id="UP000053144"/>
    </source>
</evidence>
<feature type="compositionally biased region" description="Low complexity" evidence="1">
    <location>
        <begin position="35"/>
        <end position="54"/>
    </location>
</feature>
<evidence type="ECO:0000256" key="1">
    <source>
        <dbReference type="SAM" id="MobiDB-lite"/>
    </source>
</evidence>
<organism evidence="2 3">
    <name type="scientific">Phaseolus angularis</name>
    <name type="common">Azuki bean</name>
    <name type="synonym">Vigna angularis</name>
    <dbReference type="NCBI Taxonomy" id="3914"/>
    <lineage>
        <taxon>Eukaryota</taxon>
        <taxon>Viridiplantae</taxon>
        <taxon>Streptophyta</taxon>
        <taxon>Embryophyta</taxon>
        <taxon>Tracheophyta</taxon>
        <taxon>Spermatophyta</taxon>
        <taxon>Magnoliopsida</taxon>
        <taxon>eudicotyledons</taxon>
        <taxon>Gunneridae</taxon>
        <taxon>Pentapetalae</taxon>
        <taxon>rosids</taxon>
        <taxon>fabids</taxon>
        <taxon>Fabales</taxon>
        <taxon>Fabaceae</taxon>
        <taxon>Papilionoideae</taxon>
        <taxon>50 kb inversion clade</taxon>
        <taxon>NPAAA clade</taxon>
        <taxon>indigoferoid/millettioid clade</taxon>
        <taxon>Phaseoleae</taxon>
        <taxon>Vigna</taxon>
    </lineage>
</organism>